<evidence type="ECO:0000313" key="1">
    <source>
        <dbReference type="EMBL" id="KAK4475083.1"/>
    </source>
</evidence>
<keyword evidence="2" id="KW-1185">Reference proteome</keyword>
<dbReference type="Proteomes" id="UP001292079">
    <property type="component" value="Unassembled WGS sequence"/>
</dbReference>
<reference evidence="1" key="2">
    <citation type="journal article" date="2023" name="Infect Dis Poverty">
        <title>Chromosome-scale genome of the human blood fluke Schistosoma mekongi and its implications for public health.</title>
        <authorList>
            <person name="Zhou M."/>
            <person name="Xu L."/>
            <person name="Xu D."/>
            <person name="Chen W."/>
            <person name="Khan J."/>
            <person name="Hu Y."/>
            <person name="Huang H."/>
            <person name="Wei H."/>
            <person name="Zhang Y."/>
            <person name="Chusongsang P."/>
            <person name="Tanasarnprasert K."/>
            <person name="Hu X."/>
            <person name="Limpanont Y."/>
            <person name="Lv Z."/>
        </authorList>
    </citation>
    <scope>NUCLEOTIDE SEQUENCE</scope>
    <source>
        <strain evidence="1">LV_2022a</strain>
    </source>
</reference>
<comment type="caution">
    <text evidence="1">The sequence shown here is derived from an EMBL/GenBank/DDBJ whole genome shotgun (WGS) entry which is preliminary data.</text>
</comment>
<reference evidence="1" key="1">
    <citation type="submission" date="2022-04" db="EMBL/GenBank/DDBJ databases">
        <authorList>
            <person name="Xu L."/>
            <person name="Lv Z."/>
        </authorList>
    </citation>
    <scope>NUCLEOTIDE SEQUENCE</scope>
    <source>
        <strain evidence="1">LV_2022a</strain>
    </source>
</reference>
<organism evidence="1 2">
    <name type="scientific">Schistosoma mekongi</name>
    <name type="common">Parasitic worm</name>
    <dbReference type="NCBI Taxonomy" id="38744"/>
    <lineage>
        <taxon>Eukaryota</taxon>
        <taxon>Metazoa</taxon>
        <taxon>Spiralia</taxon>
        <taxon>Lophotrochozoa</taxon>
        <taxon>Platyhelminthes</taxon>
        <taxon>Trematoda</taxon>
        <taxon>Digenea</taxon>
        <taxon>Strigeidida</taxon>
        <taxon>Schistosomatoidea</taxon>
        <taxon>Schistosomatidae</taxon>
        <taxon>Schistosoma</taxon>
    </lineage>
</organism>
<feature type="non-terminal residue" evidence="1">
    <location>
        <position position="1"/>
    </location>
</feature>
<dbReference type="AlphaFoldDB" id="A0AAE1ZJK8"/>
<accession>A0AAE1ZJK8</accession>
<name>A0AAE1ZJK8_SCHME</name>
<proteinExistence type="predicted"/>
<protein>
    <submittedName>
        <fullName evidence="1">Uncharacterized protein</fullName>
    </submittedName>
</protein>
<sequence length="59" mass="6889">CSSKNSHHHIKKSVYFNKFGNNDEENNDWHCPPDAVCEGNNYDIDENYSDEENIMQAKI</sequence>
<dbReference type="EMBL" id="JALJAT010000001">
    <property type="protein sequence ID" value="KAK4475083.1"/>
    <property type="molecule type" value="Genomic_DNA"/>
</dbReference>
<evidence type="ECO:0000313" key="2">
    <source>
        <dbReference type="Proteomes" id="UP001292079"/>
    </source>
</evidence>
<gene>
    <name evidence="1" type="ORF">MN116_002175</name>
</gene>